<dbReference type="Pfam" id="PF00072">
    <property type="entry name" value="Response_reg"/>
    <property type="match status" value="1"/>
</dbReference>
<feature type="domain" description="PAC" evidence="18">
    <location>
        <begin position="527"/>
        <end position="579"/>
    </location>
</feature>
<feature type="domain" description="Response regulatory" evidence="16">
    <location>
        <begin position="851"/>
        <end position="967"/>
    </location>
</feature>
<dbReference type="SUPFAM" id="SSF47384">
    <property type="entry name" value="Homodimeric domain of signal transducing histidine kinase"/>
    <property type="match status" value="1"/>
</dbReference>
<dbReference type="PRINTS" id="PR00344">
    <property type="entry name" value="BCTRLSENSOR"/>
</dbReference>
<keyword evidence="9" id="KW-0067">ATP-binding</keyword>
<keyword evidence="12" id="KW-0131">Cell cycle</keyword>
<dbReference type="InterPro" id="IPR036890">
    <property type="entry name" value="HATPase_C_sf"/>
</dbReference>
<evidence type="ECO:0000256" key="13">
    <source>
        <dbReference type="ARBA" id="ARBA00074306"/>
    </source>
</evidence>
<dbReference type="eggNOG" id="COG0745">
    <property type="taxonomic scope" value="Bacteria"/>
</dbReference>
<feature type="modified residue" description="4-aspartylphosphate" evidence="14">
    <location>
        <position position="900"/>
    </location>
</feature>
<dbReference type="InterPro" id="IPR029016">
    <property type="entry name" value="GAF-like_dom_sf"/>
</dbReference>
<evidence type="ECO:0000256" key="4">
    <source>
        <dbReference type="ARBA" id="ARBA00012438"/>
    </source>
</evidence>
<comment type="subcellular location">
    <subcellularLocation>
        <location evidence="2">Membrane</location>
    </subcellularLocation>
</comment>
<accession>B4VSP9</accession>
<dbReference type="PROSITE" id="PS50109">
    <property type="entry name" value="HIS_KIN"/>
    <property type="match status" value="1"/>
</dbReference>
<evidence type="ECO:0000259" key="15">
    <source>
        <dbReference type="PROSITE" id="PS50109"/>
    </source>
</evidence>
<dbReference type="PANTHER" id="PTHR43047">
    <property type="entry name" value="TWO-COMPONENT HISTIDINE PROTEIN KINASE"/>
    <property type="match status" value="1"/>
</dbReference>
<dbReference type="InterPro" id="IPR011006">
    <property type="entry name" value="CheY-like_superfamily"/>
</dbReference>
<dbReference type="InterPro" id="IPR000700">
    <property type="entry name" value="PAS-assoc_C"/>
</dbReference>
<dbReference type="CDD" id="cd16922">
    <property type="entry name" value="HATPase_EvgS-ArcB-TorS-like"/>
    <property type="match status" value="1"/>
</dbReference>
<evidence type="ECO:0000256" key="11">
    <source>
        <dbReference type="ARBA" id="ARBA00023136"/>
    </source>
</evidence>
<dbReference type="PROSITE" id="PS50110">
    <property type="entry name" value="RESPONSE_REGULATORY"/>
    <property type="match status" value="1"/>
</dbReference>
<comment type="similarity">
    <text evidence="3">In the N-terminal section; belongs to the phytochrome family.</text>
</comment>
<dbReference type="EMBL" id="DS989850">
    <property type="protein sequence ID" value="EDX75095.1"/>
    <property type="molecule type" value="Genomic_DNA"/>
</dbReference>
<keyword evidence="10" id="KW-0902">Two-component regulatory system</keyword>
<evidence type="ECO:0000259" key="18">
    <source>
        <dbReference type="PROSITE" id="PS50113"/>
    </source>
</evidence>
<keyword evidence="6" id="KW-0808">Transferase</keyword>
<dbReference type="Pfam" id="PF00512">
    <property type="entry name" value="HisKA"/>
    <property type="match status" value="1"/>
</dbReference>
<evidence type="ECO:0000256" key="1">
    <source>
        <dbReference type="ARBA" id="ARBA00000085"/>
    </source>
</evidence>
<dbReference type="SMART" id="SM00065">
    <property type="entry name" value="GAF"/>
    <property type="match status" value="1"/>
</dbReference>
<dbReference type="eggNOG" id="COG2205">
    <property type="taxonomic scope" value="Bacteria"/>
</dbReference>
<evidence type="ECO:0000313" key="20">
    <source>
        <dbReference type="Proteomes" id="UP000003835"/>
    </source>
</evidence>
<dbReference type="InterPro" id="IPR003018">
    <property type="entry name" value="GAF"/>
</dbReference>
<feature type="domain" description="PAC" evidence="18">
    <location>
        <begin position="294"/>
        <end position="346"/>
    </location>
</feature>
<keyword evidence="11" id="KW-0472">Membrane</keyword>
<dbReference type="PROSITE" id="PS50112">
    <property type="entry name" value="PAS"/>
    <property type="match status" value="3"/>
</dbReference>
<keyword evidence="20" id="KW-1185">Reference proteome</keyword>
<dbReference type="SMART" id="SM00387">
    <property type="entry name" value="HATPase_c"/>
    <property type="match status" value="1"/>
</dbReference>
<evidence type="ECO:0000313" key="19">
    <source>
        <dbReference type="EMBL" id="EDX75095.1"/>
    </source>
</evidence>
<feature type="domain" description="PAS" evidence="17">
    <location>
        <begin position="453"/>
        <end position="523"/>
    </location>
</feature>
<evidence type="ECO:0000256" key="12">
    <source>
        <dbReference type="ARBA" id="ARBA00023306"/>
    </source>
</evidence>
<name>B4VSP9_9CYAN</name>
<dbReference type="SUPFAM" id="SSF55781">
    <property type="entry name" value="GAF domain-like"/>
    <property type="match status" value="1"/>
</dbReference>
<dbReference type="CDD" id="cd00082">
    <property type="entry name" value="HisKA"/>
    <property type="match status" value="1"/>
</dbReference>
<dbReference type="Gene3D" id="3.40.50.2300">
    <property type="match status" value="1"/>
</dbReference>
<dbReference type="CDD" id="cd17546">
    <property type="entry name" value="REC_hyHK_CKI1_RcsC-like"/>
    <property type="match status" value="1"/>
</dbReference>
<dbReference type="PANTHER" id="PTHR43047:SF64">
    <property type="entry name" value="HISTIDINE KINASE CONTAINING CHEY-HOMOLOGOUS RECEIVER DOMAIN AND PAS DOMAIN-RELATED"/>
    <property type="match status" value="1"/>
</dbReference>
<dbReference type="InterPro" id="IPR001610">
    <property type="entry name" value="PAC"/>
</dbReference>
<keyword evidence="8" id="KW-0418">Kinase</keyword>
<comment type="catalytic activity">
    <reaction evidence="1">
        <text>ATP + protein L-histidine = ADP + protein N-phospho-L-histidine.</text>
        <dbReference type="EC" id="2.7.13.3"/>
    </reaction>
</comment>
<feature type="domain" description="Histidine kinase" evidence="15">
    <location>
        <begin position="597"/>
        <end position="825"/>
    </location>
</feature>
<dbReference type="GO" id="GO:0016020">
    <property type="term" value="C:membrane"/>
    <property type="evidence" value="ECO:0007669"/>
    <property type="project" value="UniProtKB-SubCell"/>
</dbReference>
<dbReference type="Gene3D" id="3.30.450.40">
    <property type="match status" value="1"/>
</dbReference>
<dbReference type="PROSITE" id="PS50113">
    <property type="entry name" value="PAC"/>
    <property type="match status" value="3"/>
</dbReference>
<dbReference type="EC" id="2.7.13.3" evidence="4"/>
<evidence type="ECO:0000259" key="16">
    <source>
        <dbReference type="PROSITE" id="PS50110"/>
    </source>
</evidence>
<dbReference type="Pfam" id="PF00989">
    <property type="entry name" value="PAS"/>
    <property type="match status" value="2"/>
</dbReference>
<dbReference type="Proteomes" id="UP000003835">
    <property type="component" value="Unassembled WGS sequence"/>
</dbReference>
<evidence type="ECO:0000256" key="6">
    <source>
        <dbReference type="ARBA" id="ARBA00022679"/>
    </source>
</evidence>
<dbReference type="HOGENOM" id="CLU_000445_114_15_3"/>
<dbReference type="InterPro" id="IPR003594">
    <property type="entry name" value="HATPase_dom"/>
</dbReference>
<dbReference type="SUPFAM" id="SSF55874">
    <property type="entry name" value="ATPase domain of HSP90 chaperone/DNA topoisomerase II/histidine kinase"/>
    <property type="match status" value="1"/>
</dbReference>
<dbReference type="FunFam" id="1.10.287.130:FF:000038">
    <property type="entry name" value="Sensory transduction histidine kinase"/>
    <property type="match status" value="1"/>
</dbReference>
<dbReference type="GO" id="GO:0006355">
    <property type="term" value="P:regulation of DNA-templated transcription"/>
    <property type="evidence" value="ECO:0007669"/>
    <property type="project" value="InterPro"/>
</dbReference>
<dbReference type="Pfam" id="PF01590">
    <property type="entry name" value="GAF"/>
    <property type="match status" value="1"/>
</dbReference>
<dbReference type="Pfam" id="PF08447">
    <property type="entry name" value="PAS_3"/>
    <property type="match status" value="1"/>
</dbReference>
<protein>
    <recommendedName>
        <fullName evidence="13">Circadian input-output histidine kinase CikA</fullName>
        <ecNumber evidence="4">2.7.13.3</ecNumber>
    </recommendedName>
</protein>
<evidence type="ECO:0000256" key="14">
    <source>
        <dbReference type="PROSITE-ProRule" id="PRU00169"/>
    </source>
</evidence>
<dbReference type="NCBIfam" id="TIGR00229">
    <property type="entry name" value="sensory_box"/>
    <property type="match status" value="3"/>
</dbReference>
<dbReference type="InterPro" id="IPR004358">
    <property type="entry name" value="Sig_transdc_His_kin-like_C"/>
</dbReference>
<dbReference type="InterPro" id="IPR013655">
    <property type="entry name" value="PAS_fold_3"/>
</dbReference>
<dbReference type="SMART" id="SM00086">
    <property type="entry name" value="PAC"/>
    <property type="match status" value="3"/>
</dbReference>
<dbReference type="GO" id="GO:0000155">
    <property type="term" value="F:phosphorelay sensor kinase activity"/>
    <property type="evidence" value="ECO:0007669"/>
    <property type="project" value="InterPro"/>
</dbReference>
<evidence type="ECO:0000256" key="3">
    <source>
        <dbReference type="ARBA" id="ARBA00006402"/>
    </source>
</evidence>
<evidence type="ECO:0000256" key="7">
    <source>
        <dbReference type="ARBA" id="ARBA00022741"/>
    </source>
</evidence>
<dbReference type="eggNOG" id="COG5002">
    <property type="taxonomic scope" value="Bacteria"/>
</dbReference>
<dbReference type="FunFam" id="3.30.565.10:FF:000010">
    <property type="entry name" value="Sensor histidine kinase RcsC"/>
    <property type="match status" value="1"/>
</dbReference>
<dbReference type="InterPro" id="IPR035965">
    <property type="entry name" value="PAS-like_dom_sf"/>
</dbReference>
<dbReference type="SMART" id="SM00091">
    <property type="entry name" value="PAS"/>
    <property type="match status" value="3"/>
</dbReference>
<dbReference type="SMART" id="SM00448">
    <property type="entry name" value="REC"/>
    <property type="match status" value="1"/>
</dbReference>
<dbReference type="SUPFAM" id="SSF55785">
    <property type="entry name" value="PYP-like sensor domain (PAS domain)"/>
    <property type="match status" value="3"/>
</dbReference>
<dbReference type="Gene3D" id="3.30.565.10">
    <property type="entry name" value="Histidine kinase-like ATPase, C-terminal domain"/>
    <property type="match status" value="1"/>
</dbReference>
<dbReference type="SMART" id="SM00388">
    <property type="entry name" value="HisKA"/>
    <property type="match status" value="1"/>
</dbReference>
<dbReference type="InterPro" id="IPR036097">
    <property type="entry name" value="HisK_dim/P_sf"/>
</dbReference>
<dbReference type="InterPro" id="IPR013767">
    <property type="entry name" value="PAS_fold"/>
</dbReference>
<dbReference type="STRING" id="118168.MC7420_2099"/>
<dbReference type="InterPro" id="IPR003661">
    <property type="entry name" value="HisK_dim/P_dom"/>
</dbReference>
<dbReference type="Pfam" id="PF02518">
    <property type="entry name" value="HATPase_c"/>
    <property type="match status" value="1"/>
</dbReference>
<sequence length="1055" mass="117911">MAMVIELCQAISGEIRLQPLLSTLIQIAFETTEAQSVTLILPQPEGLVVAARGVRGTNPSILPLTPIESSPEIPLMLVEYVWHHPDILIVSDDTTDIKRWSMIALNLGDEGNESGFSTIRAGNKDNSETRPYNLNTQNSTRSPLSVLCAPLTVGNQGIGILYLENNQTRGVFTRDRVAIVQLLCVQAASALKNAQAYNHLENHSRILENTVEQQKQQLQHSEFRYRAIIEDQSELICRYSADGILTFVNEVYCRYFGKTPKELIGHRFVPLIHPDDQAVLEGFIAELNPNNPVGIVEHRVILESGEIRWQQWSDRAIFDNQGRLLEFQAVGRDITDCKLTEARLRQSEARLNAIVSSTSDGIMIVDRQGQVLFTNPAAANLLNQDVENLLNYNFGLPVGVNQTTELGIVRADGQLSFAEMSVVETEWEGESVFEICLRDVTERQRAEAALRESEERFRAIFEQAAVGIALGTPSGQLIRVNQRFCDLVGYEESELLQLSFPDITHPDDRAAELNDLTQLLAGQRSTYSREKRFIRKDGQWQWVNVAVSLVRTWMDTPNYIIGVVEDIQQRKQTEVALQQALDAAEAANHGKSEFLANMSHELRTPLNAILGFTQLMARDASLNQDQQDYLGIITRSGEHLLDLINNVLNMSKIEAGRISLSENSFDLYSLVDSIAEMLRLKALSKGVQLMVERTANVPNYGMADEGKLRQILINLVGNAVKFTSQGRVILRVQEISDRITAPTNTDTQSRLFFEVEDTGVGIPPDELDTLFQAFVQTKTSQRSQSGTGLGLAISRRFVQLMGGDITINSTPGQGTLVKFDIPIGIVLQDQTPRQPLSQQVIGIAPDQPNYRILVVEDQWANRKPLVKFLESLGLDVREADNGQVAVAIWEHWHPHLIWLDMRMPVMNGYEATQLIKSHPLGKTTVIIALTASAFDEERTAILDAGCDDFVAKPFRTDAILEKMGQHLGLRYRYENAAPPSSDAETPILTPEDLKVMPTNWIAQLHQAAIQLNNKQIIQLIEQIPPEQMLFAKALTDLVNNFRCDVIMDIAHKAIS</sequence>
<dbReference type="SUPFAM" id="SSF52172">
    <property type="entry name" value="CheY-like"/>
    <property type="match status" value="1"/>
</dbReference>
<evidence type="ECO:0000256" key="5">
    <source>
        <dbReference type="ARBA" id="ARBA00022553"/>
    </source>
</evidence>
<dbReference type="GO" id="GO:0005524">
    <property type="term" value="F:ATP binding"/>
    <property type="evidence" value="ECO:0007669"/>
    <property type="project" value="UniProtKB-KW"/>
</dbReference>
<reference evidence="19 20" key="1">
    <citation type="submission" date="2008-07" db="EMBL/GenBank/DDBJ databases">
        <authorList>
            <person name="Tandeau de Marsac N."/>
            <person name="Ferriera S."/>
            <person name="Johnson J."/>
            <person name="Kravitz S."/>
            <person name="Beeson K."/>
            <person name="Sutton G."/>
            <person name="Rogers Y.-H."/>
            <person name="Friedman R."/>
            <person name="Frazier M."/>
            <person name="Venter J.C."/>
        </authorList>
    </citation>
    <scope>NUCLEOTIDE SEQUENCE [LARGE SCALE GENOMIC DNA]</scope>
    <source>
        <strain evidence="19 20">PCC 7420</strain>
    </source>
</reference>
<evidence type="ECO:0000256" key="9">
    <source>
        <dbReference type="ARBA" id="ARBA00022840"/>
    </source>
</evidence>
<dbReference type="InterPro" id="IPR005467">
    <property type="entry name" value="His_kinase_dom"/>
</dbReference>
<keyword evidence="5 14" id="KW-0597">Phosphoprotein</keyword>
<dbReference type="InterPro" id="IPR001789">
    <property type="entry name" value="Sig_transdc_resp-reg_receiver"/>
</dbReference>
<feature type="domain" description="PAS" evidence="17">
    <location>
        <begin position="347"/>
        <end position="391"/>
    </location>
</feature>
<feature type="domain" description="PAS" evidence="17">
    <location>
        <begin position="221"/>
        <end position="291"/>
    </location>
</feature>
<dbReference type="CDD" id="cd00130">
    <property type="entry name" value="PAS"/>
    <property type="match status" value="2"/>
</dbReference>
<organism evidence="19 20">
    <name type="scientific">Coleofasciculus chthonoplastes PCC 7420</name>
    <dbReference type="NCBI Taxonomy" id="118168"/>
    <lineage>
        <taxon>Bacteria</taxon>
        <taxon>Bacillati</taxon>
        <taxon>Cyanobacteriota</taxon>
        <taxon>Cyanophyceae</taxon>
        <taxon>Coleofasciculales</taxon>
        <taxon>Coleofasciculaceae</taxon>
        <taxon>Coleofasciculus</taxon>
    </lineage>
</organism>
<evidence type="ECO:0000256" key="8">
    <source>
        <dbReference type="ARBA" id="ARBA00022777"/>
    </source>
</evidence>
<evidence type="ECO:0000259" key="17">
    <source>
        <dbReference type="PROSITE" id="PS50112"/>
    </source>
</evidence>
<dbReference type="Gene3D" id="1.10.287.130">
    <property type="match status" value="1"/>
</dbReference>
<proteinExistence type="inferred from homology"/>
<feature type="domain" description="PAC" evidence="18">
    <location>
        <begin position="402"/>
        <end position="452"/>
    </location>
</feature>
<keyword evidence="7" id="KW-0547">Nucleotide-binding</keyword>
<gene>
    <name evidence="19" type="ORF">MC7420_2099</name>
</gene>
<evidence type="ECO:0000256" key="2">
    <source>
        <dbReference type="ARBA" id="ARBA00004370"/>
    </source>
</evidence>
<dbReference type="Gene3D" id="3.30.450.20">
    <property type="entry name" value="PAS domain"/>
    <property type="match status" value="4"/>
</dbReference>
<dbReference type="AlphaFoldDB" id="B4VSP9"/>
<evidence type="ECO:0000256" key="10">
    <source>
        <dbReference type="ARBA" id="ARBA00023012"/>
    </source>
</evidence>
<dbReference type="InterPro" id="IPR000014">
    <property type="entry name" value="PAS"/>
</dbReference>